<dbReference type="EMBL" id="VIFX01000033">
    <property type="protein sequence ID" value="TQR84225.1"/>
    <property type="molecule type" value="Genomic_DNA"/>
</dbReference>
<dbReference type="InterPro" id="IPR003462">
    <property type="entry name" value="ODC_Mu_crystall"/>
</dbReference>
<keyword evidence="3" id="KW-1185">Reference proteome</keyword>
<accession>A0A544VW61</accession>
<dbReference type="Gene3D" id="3.40.50.720">
    <property type="entry name" value="NAD(P)-binding Rossmann-like Domain"/>
    <property type="match status" value="1"/>
</dbReference>
<dbReference type="GO" id="GO:0005737">
    <property type="term" value="C:cytoplasm"/>
    <property type="evidence" value="ECO:0007669"/>
    <property type="project" value="TreeGrafter"/>
</dbReference>
<evidence type="ECO:0000313" key="3">
    <source>
        <dbReference type="Proteomes" id="UP000315759"/>
    </source>
</evidence>
<evidence type="ECO:0000313" key="2">
    <source>
        <dbReference type="EMBL" id="TQR84225.1"/>
    </source>
</evidence>
<dbReference type="Proteomes" id="UP000315759">
    <property type="component" value="Unassembled WGS sequence"/>
</dbReference>
<reference evidence="2 3" key="1">
    <citation type="submission" date="2018-10" db="EMBL/GenBank/DDBJ databases">
        <title>Draft genome of Mycobacterium hodleri strain B.</title>
        <authorList>
            <person name="Amande T.J."/>
            <person name="Mcgenity T.J."/>
        </authorList>
    </citation>
    <scope>NUCLEOTIDE SEQUENCE [LARGE SCALE GENOMIC DNA]</scope>
    <source>
        <strain evidence="2 3">B</strain>
    </source>
</reference>
<comment type="similarity">
    <text evidence="1">Belongs to the ornithine cyclodeaminase/mu-crystallin family.</text>
</comment>
<dbReference type="InterPro" id="IPR023401">
    <property type="entry name" value="ODC_N"/>
</dbReference>
<dbReference type="FunFam" id="3.40.50.720:FF:000311">
    <property type="entry name" value="Ornithine cyclodeaminase"/>
    <property type="match status" value="1"/>
</dbReference>
<organism evidence="2 3">
    <name type="scientific">Mycolicibacterium hodleri</name>
    <dbReference type="NCBI Taxonomy" id="49897"/>
    <lineage>
        <taxon>Bacteria</taxon>
        <taxon>Bacillati</taxon>
        <taxon>Actinomycetota</taxon>
        <taxon>Actinomycetes</taxon>
        <taxon>Mycobacteriales</taxon>
        <taxon>Mycobacteriaceae</taxon>
        <taxon>Mycolicibacterium</taxon>
    </lineage>
</organism>
<dbReference type="PIRSF" id="PIRSF001439">
    <property type="entry name" value="CryM"/>
    <property type="match status" value="1"/>
</dbReference>
<evidence type="ECO:0000256" key="1">
    <source>
        <dbReference type="ARBA" id="ARBA00008903"/>
    </source>
</evidence>
<dbReference type="GO" id="GO:0019752">
    <property type="term" value="P:carboxylic acid metabolic process"/>
    <property type="evidence" value="ECO:0007669"/>
    <property type="project" value="UniProtKB-ARBA"/>
</dbReference>
<dbReference type="AlphaFoldDB" id="A0A544VW61"/>
<dbReference type="Gene3D" id="3.30.1780.10">
    <property type="entry name" value="ornithine cyclodeaminase, domain 1"/>
    <property type="match status" value="1"/>
</dbReference>
<dbReference type="Pfam" id="PF02423">
    <property type="entry name" value="OCD_Mu_crystall"/>
    <property type="match status" value="1"/>
</dbReference>
<name>A0A544VW61_9MYCO</name>
<comment type="caution">
    <text evidence="2">The sequence shown here is derived from an EMBL/GenBank/DDBJ whole genome shotgun (WGS) entry which is preliminary data.</text>
</comment>
<dbReference type="RefSeq" id="WP_142554303.1">
    <property type="nucleotide sequence ID" value="NZ_VIFX01000033.1"/>
</dbReference>
<dbReference type="PANTHER" id="PTHR13812:SF19">
    <property type="entry name" value="KETIMINE REDUCTASE MU-CRYSTALLIN"/>
    <property type="match status" value="1"/>
</dbReference>
<sequence>MVLILTHSEITGLLDREEVRKAVELAHAGLARGDWHNPAPRAIALADDGSAIPMTASGGGYVSVKMLCDVPANRARGLPVQRSSIMVTSASTGECLAILDGRAVTAMRTAAVSAVATDHLARRDAAVLGFIGAGNLAVEHARAISAVRDIRKIVVWTRSTATLDAFEARTQDIGVAIERVSSAEAVVAAADVVCTLTPARDPVLLGTWLRPGQHVNAVGAPPRPDHREVDGAAMKRSRVVVDSHDTAMAKSGGVLLAIAEGAITEDDARTELGQVIVGSRAGRSCAEDVTLFESVGLGLQDLATAELVLARAAELGVGTTVDLSA</sequence>
<dbReference type="InterPro" id="IPR036291">
    <property type="entry name" value="NAD(P)-bd_dom_sf"/>
</dbReference>
<dbReference type="GO" id="GO:0016491">
    <property type="term" value="F:oxidoreductase activity"/>
    <property type="evidence" value="ECO:0007669"/>
    <property type="project" value="UniProtKB-ARBA"/>
</dbReference>
<gene>
    <name evidence="2" type="ORF">D8S82_22900</name>
</gene>
<protein>
    <submittedName>
        <fullName evidence="2">Ornithine cyclodeaminase family protein</fullName>
    </submittedName>
</protein>
<proteinExistence type="inferred from homology"/>
<dbReference type="SUPFAM" id="SSF51735">
    <property type="entry name" value="NAD(P)-binding Rossmann-fold domains"/>
    <property type="match status" value="1"/>
</dbReference>
<dbReference type="PANTHER" id="PTHR13812">
    <property type="entry name" value="KETIMINE REDUCTASE MU-CRYSTALLIN"/>
    <property type="match status" value="1"/>
</dbReference>